<dbReference type="Gene3D" id="1.20.272.10">
    <property type="match status" value="1"/>
</dbReference>
<accession>A0A7W6R4C2</accession>
<dbReference type="SMART" id="SM00382">
    <property type="entry name" value="AAA"/>
    <property type="match status" value="1"/>
</dbReference>
<dbReference type="InterPro" id="IPR003593">
    <property type="entry name" value="AAA+_ATPase"/>
</dbReference>
<dbReference type="GO" id="GO:0003677">
    <property type="term" value="F:DNA binding"/>
    <property type="evidence" value="ECO:0007669"/>
    <property type="project" value="InterPro"/>
</dbReference>
<evidence type="ECO:0000256" key="1">
    <source>
        <dbReference type="ARBA" id="ARBA00002393"/>
    </source>
</evidence>
<dbReference type="Gene3D" id="3.40.50.300">
    <property type="entry name" value="P-loop containing nucleotide triphosphate hydrolases"/>
    <property type="match status" value="1"/>
</dbReference>
<evidence type="ECO:0000256" key="2">
    <source>
        <dbReference type="ARBA" id="ARBA00008959"/>
    </source>
</evidence>
<dbReference type="GO" id="GO:0017116">
    <property type="term" value="F:single-stranded DNA helicase activity"/>
    <property type="evidence" value="ECO:0007669"/>
    <property type="project" value="TreeGrafter"/>
</dbReference>
<dbReference type="InterPro" id="IPR027417">
    <property type="entry name" value="P-loop_NTPase"/>
</dbReference>
<dbReference type="GO" id="GO:0016887">
    <property type="term" value="F:ATP hydrolysis activity"/>
    <property type="evidence" value="ECO:0007669"/>
    <property type="project" value="InterPro"/>
</dbReference>
<dbReference type="InterPro" id="IPR008921">
    <property type="entry name" value="DNA_pol3_clamp-load_cplx_C"/>
</dbReference>
<proteinExistence type="inferred from homology"/>
<keyword evidence="4" id="KW-0235">DNA replication</keyword>
<dbReference type="CDD" id="cd18139">
    <property type="entry name" value="HLD_clamp_RarA"/>
    <property type="match status" value="1"/>
</dbReference>
<dbReference type="GO" id="GO:0005524">
    <property type="term" value="F:ATP binding"/>
    <property type="evidence" value="ECO:0007669"/>
    <property type="project" value="UniProtKB-KW"/>
</dbReference>
<dbReference type="SUPFAM" id="SSF48019">
    <property type="entry name" value="post-AAA+ oligomerization domain-like"/>
    <property type="match status" value="1"/>
</dbReference>
<dbReference type="InterPro" id="IPR051314">
    <property type="entry name" value="AAA_ATPase_RarA/MGS1/WRNIP1"/>
</dbReference>
<reference evidence="8 9" key="1">
    <citation type="submission" date="2020-08" db="EMBL/GenBank/DDBJ databases">
        <title>Genomic Encyclopedia of Type Strains, Phase IV (KMG-V): Genome sequencing to study the core and pangenomes of soil and plant-associated prokaryotes.</title>
        <authorList>
            <person name="Whitman W."/>
        </authorList>
    </citation>
    <scope>NUCLEOTIDE SEQUENCE [LARGE SCALE GENOMIC DNA]</scope>
    <source>
        <strain evidence="8 9">SEMIA 4089</strain>
    </source>
</reference>
<dbReference type="InterPro" id="IPR003959">
    <property type="entry name" value="ATPase_AAA_core"/>
</dbReference>
<dbReference type="PANTHER" id="PTHR13779:SF7">
    <property type="entry name" value="ATPASE WRNIP1"/>
    <property type="match status" value="1"/>
</dbReference>
<protein>
    <recommendedName>
        <fullName evidence="3">Replication-associated recombination protein A</fullName>
    </recommendedName>
</protein>
<evidence type="ECO:0000313" key="9">
    <source>
        <dbReference type="Proteomes" id="UP000540909"/>
    </source>
</evidence>
<evidence type="ECO:0000256" key="4">
    <source>
        <dbReference type="ARBA" id="ARBA00022705"/>
    </source>
</evidence>
<dbReference type="Pfam" id="PF16193">
    <property type="entry name" value="AAA_assoc_2"/>
    <property type="match status" value="1"/>
</dbReference>
<dbReference type="InterPro" id="IPR021886">
    <property type="entry name" value="MgsA_C"/>
</dbReference>
<organism evidence="8 9">
    <name type="scientific">Rhizobium esperanzae</name>
    <dbReference type="NCBI Taxonomy" id="1967781"/>
    <lineage>
        <taxon>Bacteria</taxon>
        <taxon>Pseudomonadati</taxon>
        <taxon>Pseudomonadota</taxon>
        <taxon>Alphaproteobacteria</taxon>
        <taxon>Hyphomicrobiales</taxon>
        <taxon>Rhizobiaceae</taxon>
        <taxon>Rhizobium/Agrobacterium group</taxon>
        <taxon>Rhizobium</taxon>
    </lineage>
</organism>
<dbReference type="RefSeq" id="WP_184471147.1">
    <property type="nucleotide sequence ID" value="NZ_JACIFY010000010.1"/>
</dbReference>
<name>A0A7W6R4C2_9HYPH</name>
<dbReference type="FunFam" id="3.40.50.300:FF:000137">
    <property type="entry name" value="Replication-associated recombination protein A"/>
    <property type="match status" value="1"/>
</dbReference>
<evidence type="ECO:0000313" key="8">
    <source>
        <dbReference type="EMBL" id="MBB4236614.1"/>
    </source>
</evidence>
<dbReference type="Pfam" id="PF12002">
    <property type="entry name" value="MgsA_C"/>
    <property type="match status" value="1"/>
</dbReference>
<dbReference type="InterPro" id="IPR032423">
    <property type="entry name" value="AAA_assoc_2"/>
</dbReference>
<dbReference type="CDD" id="cd00009">
    <property type="entry name" value="AAA"/>
    <property type="match status" value="1"/>
</dbReference>
<dbReference type="FunFam" id="1.20.272.10:FF:000001">
    <property type="entry name" value="Putative AAA family ATPase"/>
    <property type="match status" value="1"/>
</dbReference>
<comment type="caution">
    <text evidence="8">The sequence shown here is derived from an EMBL/GenBank/DDBJ whole genome shotgun (WGS) entry which is preliminary data.</text>
</comment>
<dbReference type="SUPFAM" id="SSF52540">
    <property type="entry name" value="P-loop containing nucleoside triphosphate hydrolases"/>
    <property type="match status" value="1"/>
</dbReference>
<comment type="similarity">
    <text evidence="2">Belongs to the AAA ATPase family. RarA/MGS1/WRNIP1 subfamily.</text>
</comment>
<dbReference type="PANTHER" id="PTHR13779">
    <property type="entry name" value="WERNER HELICASE-INTERACTING PROTEIN 1 FAMILY MEMBER"/>
    <property type="match status" value="1"/>
</dbReference>
<feature type="domain" description="AAA+ ATPase" evidence="7">
    <location>
        <begin position="53"/>
        <end position="169"/>
    </location>
</feature>
<dbReference type="FunFam" id="1.10.3710.10:FF:000004">
    <property type="entry name" value="Putative ATPase, AAA family"/>
    <property type="match status" value="1"/>
</dbReference>
<keyword evidence="6" id="KW-0067">ATP-binding</keyword>
<evidence type="ECO:0000256" key="5">
    <source>
        <dbReference type="ARBA" id="ARBA00022741"/>
    </source>
</evidence>
<dbReference type="Pfam" id="PF00004">
    <property type="entry name" value="AAA"/>
    <property type="match status" value="1"/>
</dbReference>
<evidence type="ECO:0000256" key="6">
    <source>
        <dbReference type="ARBA" id="ARBA00022840"/>
    </source>
</evidence>
<comment type="function">
    <text evidence="1">DNA-dependent ATPase that plays important roles in cellular responses to stalled DNA replication processes.</text>
</comment>
<dbReference type="AlphaFoldDB" id="A0A7W6R4C2"/>
<dbReference type="GO" id="GO:0006261">
    <property type="term" value="P:DNA-templated DNA replication"/>
    <property type="evidence" value="ECO:0007669"/>
    <property type="project" value="TreeGrafter"/>
</dbReference>
<gene>
    <name evidence="8" type="ORF">GGD57_003193</name>
</gene>
<evidence type="ECO:0000256" key="3">
    <source>
        <dbReference type="ARBA" id="ARBA00020776"/>
    </source>
</evidence>
<dbReference type="GO" id="GO:0000731">
    <property type="term" value="P:DNA synthesis involved in DNA repair"/>
    <property type="evidence" value="ECO:0007669"/>
    <property type="project" value="TreeGrafter"/>
</dbReference>
<dbReference type="Gene3D" id="1.10.3710.10">
    <property type="entry name" value="DNA polymerase III clamp loader subunits, C-terminal domain"/>
    <property type="match status" value="1"/>
</dbReference>
<dbReference type="Proteomes" id="UP000540909">
    <property type="component" value="Unassembled WGS sequence"/>
</dbReference>
<keyword evidence="5" id="KW-0547">Nucleotide-binding</keyword>
<dbReference type="GO" id="GO:0008047">
    <property type="term" value="F:enzyme activator activity"/>
    <property type="evidence" value="ECO:0007669"/>
    <property type="project" value="TreeGrafter"/>
</dbReference>
<sequence>MSNDLFAPRVPEEVAARRPLADRLRPKTLADVTGQEHLTGEDGVLKRMIESGSLGSMIFWGPPGTGKTTVARLLSGEAGLAFEQISAIFSGVADLKKVFETARLRRMDGRQTLLFVDEIHRFNRAQQDSFLPVMEDGTVILVGATTENPSFELNAALLSRARVLTFKSHDEESLEELLKRAEAIEQKPLPLTEEARISLIRMADGDGRAVLTLAEEVWRAAREGESFNTEGLTRIVQRRAPVYDKAQDGHYNLISALHKSVRGSDPDAALYYLARMFDAGEDPLYLGRRLVRMAVEDIGLADPQALVICNAAKDAYEYLGSPEGELALAQACVYLATAPKSNAIYTAFKAATQAAKQNGSLLPPKHILNAPTKLMKGEGYGDGYRYDHDEPDAFSGQDYFPEKMGRQTFYDPPERGFERDIRKRLEWWDKLRKDRNPR</sequence>
<evidence type="ECO:0000259" key="7">
    <source>
        <dbReference type="SMART" id="SM00382"/>
    </source>
</evidence>
<dbReference type="EMBL" id="JACIFY010000010">
    <property type="protein sequence ID" value="MBB4236614.1"/>
    <property type="molecule type" value="Genomic_DNA"/>
</dbReference>